<dbReference type="GO" id="GO:0005576">
    <property type="term" value="C:extracellular region"/>
    <property type="evidence" value="ECO:0007669"/>
    <property type="project" value="UniProtKB-SubCell"/>
</dbReference>
<dbReference type="AlphaFoldDB" id="A0AAD9VBV4"/>
<dbReference type="Pfam" id="PF07593">
    <property type="entry name" value="UnbV_ASPIC"/>
    <property type="match status" value="1"/>
</dbReference>
<dbReference type="InterPro" id="IPR037120">
    <property type="entry name" value="Haem_peroxidase_sf_animal"/>
</dbReference>
<dbReference type="InterPro" id="IPR013517">
    <property type="entry name" value="FG-GAP"/>
</dbReference>
<evidence type="ECO:0000259" key="7">
    <source>
        <dbReference type="Pfam" id="PF07593"/>
    </source>
</evidence>
<dbReference type="GO" id="GO:0006979">
    <property type="term" value="P:response to oxidative stress"/>
    <property type="evidence" value="ECO:0007669"/>
    <property type="project" value="InterPro"/>
</dbReference>
<reference evidence="8" key="2">
    <citation type="journal article" date="2023" name="Science">
        <title>Genomic signatures of disease resistance in endangered staghorn corals.</title>
        <authorList>
            <person name="Vollmer S.V."/>
            <person name="Selwyn J.D."/>
            <person name="Despard B.A."/>
            <person name="Roesel C.L."/>
        </authorList>
    </citation>
    <scope>NUCLEOTIDE SEQUENCE</scope>
    <source>
        <strain evidence="8">K2</strain>
    </source>
</reference>
<gene>
    <name evidence="8" type="ORF">P5673_006830</name>
</gene>
<keyword evidence="9" id="KW-1185">Reference proteome</keyword>
<evidence type="ECO:0000256" key="2">
    <source>
        <dbReference type="ARBA" id="ARBA00022525"/>
    </source>
</evidence>
<evidence type="ECO:0000256" key="6">
    <source>
        <dbReference type="SAM" id="MobiDB-lite"/>
    </source>
</evidence>
<sequence>MLLKAEMEQVAFVVISYLAFVHSIQAPSLVAFPDLYQVLEDGSVIQQRYSSIIKRHWKTQVKLKRLEVLSNDLSFNLPFATCVNEKRTRKLAHADKGGQKSRFEEISQSAGFHHVHRPRMAVRPHCVFDVLVPFHNSSKFARIPGEYCIPEHLTGGAAVADYDGDGLEDIYFTVVHDKSVLYKNNGDGTFTDVTKDTGIGPKSFANGAVWVDIDQDGDMDLYVTTVGDTRHYLYVNYGGYFQEEALKRNCSMQTNDKRKLSGMTPNVGDFNLDGFPDIYVTEWLPHTLGKPSTSRLLQNKGNQNLHSPGYFEDVTITAGVNMDEAYKSDEGRMNDGTYSFGSSFTDFDNDGYQELLVTADFGSSKMFWNTKQNSFRECTDTCGLKAKQDAMGHAIGDWDNNGLLDWFSSAIWHNRTECSVTGCTFDNKGNVLFHNLGGRRFEDVTDRVGVANGGWGWGASFIDFDNDGFVDFIETSGIDFPTTTTDDYFREKSMHLWKNLGAGHNGTTVEVSSLYGLNRTGQGRGLLKWDFDDDGDEDIVVSNNIGAPFFYQNHQREPNNWIRIRVVHGCLTNMDKLCDSLGARVQVILGNNQTQTQEIGSSTHFLGQSSLSAHFGLGRDSGNVTVKVTWPSASLHVTYIDVPPNTRLKVVKPSLSDSGKTFPFSSLDKCFSLKILKIGMQPSHAAVSINPDGKTLNFQVNHEVSAEDLDLQRFSYTMTVEPNPGPKPITSNITSFVIFDYQPKDTSPNECTDGKNAGPLPSVTDSRRLDGTSYNKENVFWGSAMENVARDLPAMYADGVAMPAGTCSPEQKQSGNCRYVDAVSGFGSQRPSPRTISNELFRQIEPAISARRLSDLHTHFGQFLSHDTDFSSPLPRYEFEGFLTNVWLPIRVPKGDVHFDPLNKGNIYLPFVRSTYNRCTGRESNTPRQQINKITSYIDGSMVYGESRDRNNKLREFKGGKLKLGPGDLIPDNTMALANDNPVGRDADSLLAAGDSRANVQPGLIALHTLFAREHNRLCDVYKKKDPQATDEQLFQAARRLVAAELQAITFREYLPALLGGTKHIPPYQGYNNSIDVGISNIMTTAAFRFGHSQVNTHLWRYEEDGAMSPYGHLPLRDAYFAPERVKREGGIDPLIRGTVRQAAQEIDLMMVDDMRNLLFPSGRGQRLGMDLAALNIQRGREHGLPDYNSVRKAFDLPDPCDVPLGMEDVRVTKQATTASSMLNYYYGPWNARLQARNHGSIRGGWLVK</sequence>
<dbReference type="InterPro" id="IPR011519">
    <property type="entry name" value="UnbV_ASPIC"/>
</dbReference>
<dbReference type="InterPro" id="IPR028994">
    <property type="entry name" value="Integrin_alpha_N"/>
</dbReference>
<dbReference type="Proteomes" id="UP001249851">
    <property type="component" value="Unassembled WGS sequence"/>
</dbReference>
<dbReference type="SUPFAM" id="SSF48113">
    <property type="entry name" value="Heme-dependent peroxidases"/>
    <property type="match status" value="1"/>
</dbReference>
<evidence type="ECO:0000256" key="5">
    <source>
        <dbReference type="PIRSR" id="PIRSR619791-2"/>
    </source>
</evidence>
<feature type="binding site" description="axial binding residue" evidence="5">
    <location>
        <position position="1092"/>
    </location>
    <ligand>
        <name>heme b</name>
        <dbReference type="ChEBI" id="CHEBI:60344"/>
    </ligand>
    <ligandPart>
        <name>Fe</name>
        <dbReference type="ChEBI" id="CHEBI:18248"/>
    </ligandPart>
</feature>
<feature type="region of interest" description="Disordered" evidence="6">
    <location>
        <begin position="747"/>
        <end position="769"/>
    </location>
</feature>
<dbReference type="GO" id="GO:0046872">
    <property type="term" value="F:metal ion binding"/>
    <property type="evidence" value="ECO:0007669"/>
    <property type="project" value="UniProtKB-KW"/>
</dbReference>
<keyword evidence="3" id="KW-0732">Signal</keyword>
<keyword evidence="5" id="KW-0349">Heme</keyword>
<keyword evidence="5" id="KW-0408">Iron</keyword>
<name>A0AAD9VBV4_ACRCE</name>
<evidence type="ECO:0000256" key="4">
    <source>
        <dbReference type="ARBA" id="ARBA00023180"/>
    </source>
</evidence>
<dbReference type="Pfam" id="PF13517">
    <property type="entry name" value="FG-GAP_3"/>
    <property type="match status" value="2"/>
</dbReference>
<dbReference type="SUPFAM" id="SSF49785">
    <property type="entry name" value="Galactose-binding domain-like"/>
    <property type="match status" value="1"/>
</dbReference>
<keyword evidence="2" id="KW-0964">Secreted</keyword>
<dbReference type="Gene3D" id="1.10.640.10">
    <property type="entry name" value="Haem peroxidase domain superfamily, animal type"/>
    <property type="match status" value="1"/>
</dbReference>
<comment type="caution">
    <text evidence="8">The sequence shown here is derived from an EMBL/GenBank/DDBJ whole genome shotgun (WGS) entry which is preliminary data.</text>
</comment>
<organism evidence="8 9">
    <name type="scientific">Acropora cervicornis</name>
    <name type="common">Staghorn coral</name>
    <dbReference type="NCBI Taxonomy" id="6130"/>
    <lineage>
        <taxon>Eukaryota</taxon>
        <taxon>Metazoa</taxon>
        <taxon>Cnidaria</taxon>
        <taxon>Anthozoa</taxon>
        <taxon>Hexacorallia</taxon>
        <taxon>Scleractinia</taxon>
        <taxon>Astrocoeniina</taxon>
        <taxon>Acroporidae</taxon>
        <taxon>Acropora</taxon>
    </lineage>
</organism>
<dbReference type="Gene3D" id="2.130.10.130">
    <property type="entry name" value="Integrin alpha, N-terminal"/>
    <property type="match status" value="2"/>
</dbReference>
<proteinExistence type="predicted"/>
<evidence type="ECO:0000256" key="1">
    <source>
        <dbReference type="ARBA" id="ARBA00004613"/>
    </source>
</evidence>
<dbReference type="PANTHER" id="PTHR11475:SF4">
    <property type="entry name" value="CHORION PEROXIDASE"/>
    <property type="match status" value="1"/>
</dbReference>
<comment type="subcellular location">
    <subcellularLocation>
        <location evidence="1">Secreted</location>
    </subcellularLocation>
</comment>
<dbReference type="EMBL" id="JARQWQ010000011">
    <property type="protein sequence ID" value="KAK2568803.1"/>
    <property type="molecule type" value="Genomic_DNA"/>
</dbReference>
<evidence type="ECO:0000256" key="3">
    <source>
        <dbReference type="ARBA" id="ARBA00022729"/>
    </source>
</evidence>
<evidence type="ECO:0000313" key="8">
    <source>
        <dbReference type="EMBL" id="KAK2568803.1"/>
    </source>
</evidence>
<dbReference type="InterPro" id="IPR010255">
    <property type="entry name" value="Haem_peroxidase_sf"/>
</dbReference>
<dbReference type="SUPFAM" id="SSF69318">
    <property type="entry name" value="Integrin alpha N-terminal domain"/>
    <property type="match status" value="1"/>
</dbReference>
<dbReference type="PROSITE" id="PS50292">
    <property type="entry name" value="PEROXIDASE_3"/>
    <property type="match status" value="1"/>
</dbReference>
<keyword evidence="4" id="KW-0325">Glycoprotein</keyword>
<dbReference type="InterPro" id="IPR008979">
    <property type="entry name" value="Galactose-bd-like_sf"/>
</dbReference>
<feature type="domain" description="ASPIC/UnbV" evidence="7">
    <location>
        <begin position="581"/>
        <end position="648"/>
    </location>
</feature>
<reference evidence="8" key="1">
    <citation type="journal article" date="2023" name="G3 (Bethesda)">
        <title>Whole genome assembly and annotation of the endangered Caribbean coral Acropora cervicornis.</title>
        <authorList>
            <person name="Selwyn J.D."/>
            <person name="Vollmer S.V."/>
        </authorList>
    </citation>
    <scope>NUCLEOTIDE SEQUENCE</scope>
    <source>
        <strain evidence="8">K2</strain>
    </source>
</reference>
<keyword evidence="5" id="KW-0479">Metal-binding</keyword>
<dbReference type="PANTHER" id="PTHR11475">
    <property type="entry name" value="OXIDASE/PEROXIDASE"/>
    <property type="match status" value="1"/>
</dbReference>
<dbReference type="PRINTS" id="PR00457">
    <property type="entry name" value="ANPEROXIDASE"/>
</dbReference>
<dbReference type="GO" id="GO:0020037">
    <property type="term" value="F:heme binding"/>
    <property type="evidence" value="ECO:0007669"/>
    <property type="project" value="InterPro"/>
</dbReference>
<protein>
    <submittedName>
        <fullName evidence="8">Peroxinectin A</fullName>
    </submittedName>
</protein>
<dbReference type="Pfam" id="PF03098">
    <property type="entry name" value="An_peroxidase"/>
    <property type="match status" value="1"/>
</dbReference>
<evidence type="ECO:0000313" key="9">
    <source>
        <dbReference type="Proteomes" id="UP001249851"/>
    </source>
</evidence>
<accession>A0AAD9VBV4</accession>
<dbReference type="InterPro" id="IPR019791">
    <property type="entry name" value="Haem_peroxidase_animal"/>
</dbReference>
<dbReference type="GO" id="GO:0004601">
    <property type="term" value="F:peroxidase activity"/>
    <property type="evidence" value="ECO:0007669"/>
    <property type="project" value="InterPro"/>
</dbReference>